<keyword evidence="1" id="KW-0808">Transferase</keyword>
<organism evidence="4 5">
    <name type="scientific">Kineococcus endophyticus</name>
    <dbReference type="NCBI Taxonomy" id="1181883"/>
    <lineage>
        <taxon>Bacteria</taxon>
        <taxon>Bacillati</taxon>
        <taxon>Actinomycetota</taxon>
        <taxon>Actinomycetes</taxon>
        <taxon>Kineosporiales</taxon>
        <taxon>Kineosporiaceae</taxon>
        <taxon>Kineococcus</taxon>
    </lineage>
</organism>
<dbReference type="SMART" id="SM00563">
    <property type="entry name" value="PlsC"/>
    <property type="match status" value="1"/>
</dbReference>
<evidence type="ECO:0000256" key="2">
    <source>
        <dbReference type="ARBA" id="ARBA00023315"/>
    </source>
</evidence>
<evidence type="ECO:0000256" key="1">
    <source>
        <dbReference type="ARBA" id="ARBA00022679"/>
    </source>
</evidence>
<comment type="caution">
    <text evidence="4">The sequence shown here is derived from an EMBL/GenBank/DDBJ whole genome shotgun (WGS) entry which is preliminary data.</text>
</comment>
<dbReference type="SUPFAM" id="SSF69593">
    <property type="entry name" value="Glycerol-3-phosphate (1)-acyltransferase"/>
    <property type="match status" value="1"/>
</dbReference>
<keyword evidence="5" id="KW-1185">Reference proteome</keyword>
<proteinExistence type="predicted"/>
<keyword evidence="2 4" id="KW-0012">Acyltransferase</keyword>
<gene>
    <name evidence="4" type="ORF">AB1207_19710</name>
</gene>
<evidence type="ECO:0000313" key="4">
    <source>
        <dbReference type="EMBL" id="MEW9266983.1"/>
    </source>
</evidence>
<dbReference type="RefSeq" id="WP_367640152.1">
    <property type="nucleotide sequence ID" value="NZ_JBFNQN010000015.1"/>
</dbReference>
<feature type="domain" description="Phospholipid/glycerol acyltransferase" evidence="3">
    <location>
        <begin position="42"/>
        <end position="161"/>
    </location>
</feature>
<dbReference type="InterPro" id="IPR002123">
    <property type="entry name" value="Plipid/glycerol_acylTrfase"/>
</dbReference>
<dbReference type="PANTHER" id="PTHR10434:SF11">
    <property type="entry name" value="1-ACYL-SN-GLYCEROL-3-PHOSPHATE ACYLTRANSFERASE"/>
    <property type="match status" value="1"/>
</dbReference>
<dbReference type="GO" id="GO:0016746">
    <property type="term" value="F:acyltransferase activity"/>
    <property type="evidence" value="ECO:0007669"/>
    <property type="project" value="UniProtKB-KW"/>
</dbReference>
<dbReference type="Pfam" id="PF01553">
    <property type="entry name" value="Acyltransferase"/>
    <property type="match status" value="1"/>
</dbReference>
<evidence type="ECO:0000259" key="3">
    <source>
        <dbReference type="SMART" id="SM00563"/>
    </source>
</evidence>
<sequence length="234" mass="25080">MTADGRVDLYRLMTDVVVGPLCRALYRPRVVGLENVPASGPALLAANHLSMMDPVLLPVVLPRRISFVARADLFTGRGLRGRAVSWFVRGVGMVPVDRAGGRASQAGIDAAVEALAQGRCFGIFPEGTRSPDGRLHRGRTGVARIALASGQPVVPVALVGTDLLFRRTRLPRLRRVGVVFGEPLDFSHHRGRSTDPEVLRAITDEVQAAVARLSGQEYVDVHAGQTTARPAARG</sequence>
<reference evidence="4 5" key="1">
    <citation type="submission" date="2024-07" db="EMBL/GenBank/DDBJ databases">
        <authorList>
            <person name="Thanompreechachai J."/>
            <person name="Duangmal K."/>
        </authorList>
    </citation>
    <scope>NUCLEOTIDE SEQUENCE [LARGE SCALE GENOMIC DNA]</scope>
    <source>
        <strain evidence="4 5">KCTC 19886</strain>
    </source>
</reference>
<dbReference type="EMBL" id="JBFNQN010000015">
    <property type="protein sequence ID" value="MEW9266983.1"/>
    <property type="molecule type" value="Genomic_DNA"/>
</dbReference>
<name>A0ABV3PBF3_9ACTN</name>
<dbReference type="Proteomes" id="UP001555826">
    <property type="component" value="Unassembled WGS sequence"/>
</dbReference>
<dbReference type="CDD" id="cd07989">
    <property type="entry name" value="LPLAT_AGPAT-like"/>
    <property type="match status" value="1"/>
</dbReference>
<protein>
    <submittedName>
        <fullName evidence="4">Lysophospholipid acyltransferase family protein</fullName>
    </submittedName>
</protein>
<dbReference type="PANTHER" id="PTHR10434">
    <property type="entry name" value="1-ACYL-SN-GLYCEROL-3-PHOSPHATE ACYLTRANSFERASE"/>
    <property type="match status" value="1"/>
</dbReference>
<evidence type="ECO:0000313" key="5">
    <source>
        <dbReference type="Proteomes" id="UP001555826"/>
    </source>
</evidence>
<accession>A0ABV3PBF3</accession>